<evidence type="ECO:0000313" key="1">
    <source>
        <dbReference type="EMBL" id="GBE88419.1"/>
    </source>
</evidence>
<evidence type="ECO:0008006" key="3">
    <source>
        <dbReference type="Google" id="ProtNLM"/>
    </source>
</evidence>
<protein>
    <recommendedName>
        <fullName evidence="3">F-box domain-containing protein</fullName>
    </recommendedName>
</protein>
<keyword evidence="2" id="KW-1185">Reference proteome</keyword>
<gene>
    <name evidence="1" type="ORF">SCP_1302340</name>
</gene>
<proteinExistence type="predicted"/>
<name>A0A401H1Z7_9APHY</name>
<sequence>MPGVIPDTKPPSKLPPELVEYIIEEAWLTCSTAERWELYSNVCRVSPDWHAILLDICLQFVIIDVPADIEGYRKLMPSRMALRDNVQTLGGGAYYSSKPSHLCLTLRNRFKRHVMRDSYGNWSDFYAMIHPFVPNCTSVHIVLADESMFEGSMSKRLFSMLSRIRNTSLYLTWAYYAEGKGTPDILLPAVTYLRIQHYPQCSCRTASEGQHEDNCLSDNLLSRFPNLRHLHLDSPFFLKYLRASPTLETVTLDAPPSRVIATREPMSSLVGWNIGAGLNRGFLKGGATSSRRRILVNTGTKEPMGWSQAQIACDAHGVVLERRCIFEDDPTNDIPDQHGLWKLGYASGFHTRS</sequence>
<dbReference type="GeneID" id="38785336"/>
<accession>A0A401H1Z7</accession>
<dbReference type="RefSeq" id="XP_027619332.1">
    <property type="nucleotide sequence ID" value="XM_027763531.1"/>
</dbReference>
<comment type="caution">
    <text evidence="1">The sequence shown here is derived from an EMBL/GenBank/DDBJ whole genome shotgun (WGS) entry which is preliminary data.</text>
</comment>
<reference evidence="1 2" key="1">
    <citation type="journal article" date="2018" name="Sci. Rep.">
        <title>Genome sequence of the cauliflower mushroom Sparassis crispa (Hanabiratake) and its association with beneficial usage.</title>
        <authorList>
            <person name="Kiyama R."/>
            <person name="Furutani Y."/>
            <person name="Kawaguchi K."/>
            <person name="Nakanishi T."/>
        </authorList>
    </citation>
    <scope>NUCLEOTIDE SEQUENCE [LARGE SCALE GENOMIC DNA]</scope>
</reference>
<organism evidence="1 2">
    <name type="scientific">Sparassis crispa</name>
    <dbReference type="NCBI Taxonomy" id="139825"/>
    <lineage>
        <taxon>Eukaryota</taxon>
        <taxon>Fungi</taxon>
        <taxon>Dikarya</taxon>
        <taxon>Basidiomycota</taxon>
        <taxon>Agaricomycotina</taxon>
        <taxon>Agaricomycetes</taxon>
        <taxon>Polyporales</taxon>
        <taxon>Sparassidaceae</taxon>
        <taxon>Sparassis</taxon>
    </lineage>
</organism>
<dbReference type="Proteomes" id="UP000287166">
    <property type="component" value="Unassembled WGS sequence"/>
</dbReference>
<evidence type="ECO:0000313" key="2">
    <source>
        <dbReference type="Proteomes" id="UP000287166"/>
    </source>
</evidence>
<dbReference type="OrthoDB" id="2749557at2759"/>
<dbReference type="InParanoid" id="A0A401H1Z7"/>
<dbReference type="EMBL" id="BFAD01000013">
    <property type="protein sequence ID" value="GBE88419.1"/>
    <property type="molecule type" value="Genomic_DNA"/>
</dbReference>
<dbReference type="AlphaFoldDB" id="A0A401H1Z7"/>